<feature type="compositionally biased region" description="Basic and acidic residues" evidence="1">
    <location>
        <begin position="236"/>
        <end position="249"/>
    </location>
</feature>
<feature type="region of interest" description="Disordered" evidence="1">
    <location>
        <begin position="124"/>
        <end position="151"/>
    </location>
</feature>
<proteinExistence type="predicted"/>
<reference evidence="3" key="1">
    <citation type="submission" date="2022-11" db="UniProtKB">
        <authorList>
            <consortium name="WormBaseParasite"/>
        </authorList>
    </citation>
    <scope>IDENTIFICATION</scope>
</reference>
<evidence type="ECO:0000256" key="1">
    <source>
        <dbReference type="SAM" id="MobiDB-lite"/>
    </source>
</evidence>
<dbReference type="Proteomes" id="UP000887572">
    <property type="component" value="Unplaced"/>
</dbReference>
<name>A0A914I1D0_GLORO</name>
<dbReference type="WBParaSite" id="Gr19_v10_g5981.t1">
    <property type="protein sequence ID" value="Gr19_v10_g5981.t1"/>
    <property type="gene ID" value="Gr19_v10_g5981"/>
</dbReference>
<dbReference type="AlphaFoldDB" id="A0A914I1D0"/>
<feature type="compositionally biased region" description="Polar residues" evidence="1">
    <location>
        <begin position="141"/>
        <end position="151"/>
    </location>
</feature>
<organism evidence="2 3">
    <name type="scientific">Globodera rostochiensis</name>
    <name type="common">Golden nematode worm</name>
    <name type="synonym">Heterodera rostochiensis</name>
    <dbReference type="NCBI Taxonomy" id="31243"/>
    <lineage>
        <taxon>Eukaryota</taxon>
        <taxon>Metazoa</taxon>
        <taxon>Ecdysozoa</taxon>
        <taxon>Nematoda</taxon>
        <taxon>Chromadorea</taxon>
        <taxon>Rhabditida</taxon>
        <taxon>Tylenchina</taxon>
        <taxon>Tylenchomorpha</taxon>
        <taxon>Tylenchoidea</taxon>
        <taxon>Heteroderidae</taxon>
        <taxon>Heteroderinae</taxon>
        <taxon>Globodera</taxon>
    </lineage>
</organism>
<protein>
    <submittedName>
        <fullName evidence="3">Uncharacterized protein</fullName>
    </submittedName>
</protein>
<feature type="region of interest" description="Disordered" evidence="1">
    <location>
        <begin position="227"/>
        <end position="249"/>
    </location>
</feature>
<keyword evidence="2" id="KW-1185">Reference proteome</keyword>
<sequence length="294" mass="33220">MHLSPVDIGNVAKFNIGEQLERRRRSVQLVVGPPWGDDLKLPPAPRRQSLVERCQTSLRKSKVAFSPGNFSTPFLPPIVPKSASATSALSPPFSANTLRFRRQSAFSRASPLPPLFLSVLNDAKNDEGEEEEEEEEEKLISGSSAISSNQREPLRRPLIIETLQPNCQPAEVFNEDADVEQSPLTFDRAQELLLVEQKSPQLVHKLDVVRCRRMANKMMNELLERLQQKNLPKQTGGDEKNTQKQNKQKKELAMAELQRDFFPYVYAKAERLVVHRMANSFLDGTLENSAASKY</sequence>
<evidence type="ECO:0000313" key="3">
    <source>
        <dbReference type="WBParaSite" id="Gr19_v10_g5981.t1"/>
    </source>
</evidence>
<evidence type="ECO:0000313" key="2">
    <source>
        <dbReference type="Proteomes" id="UP000887572"/>
    </source>
</evidence>
<accession>A0A914I1D0</accession>
<feature type="compositionally biased region" description="Acidic residues" evidence="1">
    <location>
        <begin position="127"/>
        <end position="137"/>
    </location>
</feature>